<keyword evidence="3" id="KW-1185">Reference proteome</keyword>
<evidence type="ECO:0000313" key="2">
    <source>
        <dbReference type="EMBL" id="MCT2593971.1"/>
    </source>
</evidence>
<dbReference type="EMBL" id="JAJAGO010000017">
    <property type="protein sequence ID" value="MCT2593971.1"/>
    <property type="molecule type" value="Genomic_DNA"/>
</dbReference>
<gene>
    <name evidence="2" type="ORF">LHJ74_29370</name>
</gene>
<dbReference type="Proteomes" id="UP001156389">
    <property type="component" value="Unassembled WGS sequence"/>
</dbReference>
<dbReference type="RefSeq" id="WP_260221275.1">
    <property type="nucleotide sequence ID" value="NZ_JAJAGO010000017.1"/>
</dbReference>
<comment type="caution">
    <text evidence="2">The sequence shown here is derived from an EMBL/GenBank/DDBJ whole genome shotgun (WGS) entry which is preliminary data.</text>
</comment>
<organism evidence="2 3">
    <name type="scientific">Streptomyces gossypii</name>
    <dbReference type="NCBI Taxonomy" id="2883101"/>
    <lineage>
        <taxon>Bacteria</taxon>
        <taxon>Bacillati</taxon>
        <taxon>Actinomycetota</taxon>
        <taxon>Actinomycetes</taxon>
        <taxon>Kitasatosporales</taxon>
        <taxon>Streptomycetaceae</taxon>
        <taxon>Streptomyces</taxon>
    </lineage>
</organism>
<protein>
    <submittedName>
        <fullName evidence="2">Tetratricopeptide repeat protein</fullName>
    </submittedName>
</protein>
<dbReference type="SUPFAM" id="SSF48452">
    <property type="entry name" value="TPR-like"/>
    <property type="match status" value="1"/>
</dbReference>
<evidence type="ECO:0000313" key="3">
    <source>
        <dbReference type="Proteomes" id="UP001156389"/>
    </source>
</evidence>
<accession>A0ABT2K1K0</accession>
<proteinExistence type="predicted"/>
<reference evidence="2 3" key="1">
    <citation type="submission" date="2021-10" db="EMBL/GenBank/DDBJ databases">
        <title>Streptomyces gossypii sp. nov., isolated from soil collected from cotton field.</title>
        <authorList>
            <person name="Ge X."/>
            <person name="Chen X."/>
            <person name="Liu W."/>
        </authorList>
    </citation>
    <scope>NUCLEOTIDE SEQUENCE [LARGE SCALE GENOMIC DNA]</scope>
    <source>
        <strain evidence="2 3">N2-109</strain>
    </source>
</reference>
<sequence length="1021" mass="109120">MNTPAPDRIRAALAESAEEPEGPARNARAEGLLAEAEATGDRPLTVDALLNLIGAYNFSAESDKTFVPFSRLLRMWDEAPADFDEAATHRLHWIFKWVSSGMLDQPHIPLESIETWQAEMAHRYRLAGHSERAVRQSEFNIARHIGDRPRAARAYAAWLSADRDEMSDCHACELHEQGSWQERQGDDEKALRLWTPVLGGDHSCLHEPHAVLASSLLPLVRLGHTDRARAHHLRGYRMARSMASMRYAVAAHVEFCARTGNEPRGLEILAEQTGHWEPAGDPDTYLDWMVSTALLMRRMTELGHSGQPVPGPPEREWTAVTLLEHAADEALAVAARFDRRNGSTAVSDAARARMAGAPLVERLPLGLRPAPLGEEGARGPAAVPATAPGGNAPAPAAASSGRSDPRTLLAEARTLSERGHPAALDRWRELAAVVEREGTLLLGGERAELLDHRAMEIARTDPATGAALFTEAAALFSAAEQPGDALACRARASLATAFAGRPAEALAALEPLCAEAVSLHAEGRASTRHTTAVLLSRARIRTGLLATADDPHQAADALDRELAELLAFAGPRRVEPGVLARIAEATESRGRLAGQRGDPAAAARLLDEAARTFHAARRPWQATEAELAHARALLAAGDPAGAEAVLRATAADTGRNTDGGATGGADRRADGDTRTLSPWESARLHLVLADALGAQERPDEEAACLLEAAHWADAADEGAGLGAVARLRLGGRLLDLDRWEEAATVLEGVLPDLLAGHDEGEVVQARWWLGQALTRSGAGEQRAAAEQFLLAADTAQAWEDQHDHAMLAHLAADALKSAELPDEALQAYERAEKLWRPLGETHAVIRSLRSRAWIAMSRQDVPGAIEMMGAALNEAESGIRTASDEQERTALRMELGHGYRQTAELLLQATDGPPDEERNARHQYEINLAAYEEAVIFADHALTAFAACGGTGLAAHTGTALMAGWLEADLGRRTAAADRARSVLGACPEGAGDPDGTLAGRREEAAALLGAALREDVSPTG</sequence>
<name>A0ABT2K1K0_9ACTN</name>
<feature type="compositionally biased region" description="Low complexity" evidence="1">
    <location>
        <begin position="370"/>
        <end position="402"/>
    </location>
</feature>
<feature type="region of interest" description="Disordered" evidence="1">
    <location>
        <begin position="370"/>
        <end position="405"/>
    </location>
</feature>
<feature type="region of interest" description="Disordered" evidence="1">
    <location>
        <begin position="650"/>
        <end position="674"/>
    </location>
</feature>
<evidence type="ECO:0000256" key="1">
    <source>
        <dbReference type="SAM" id="MobiDB-lite"/>
    </source>
</evidence>
<feature type="compositionally biased region" description="Low complexity" evidence="1">
    <location>
        <begin position="650"/>
        <end position="659"/>
    </location>
</feature>
<dbReference type="InterPro" id="IPR011990">
    <property type="entry name" value="TPR-like_helical_dom_sf"/>
</dbReference>